<evidence type="ECO:0000256" key="1">
    <source>
        <dbReference type="SAM" id="Phobius"/>
    </source>
</evidence>
<protein>
    <submittedName>
        <fullName evidence="2">Uncharacterized protein</fullName>
    </submittedName>
</protein>
<dbReference type="EMBL" id="OA574888">
    <property type="protein sequence ID" value="CAD7205362.1"/>
    <property type="molecule type" value="Genomic_DNA"/>
</dbReference>
<dbReference type="InterPro" id="IPR036259">
    <property type="entry name" value="MFS_trans_sf"/>
</dbReference>
<keyword evidence="1" id="KW-1133">Transmembrane helix</keyword>
<feature type="transmembrane region" description="Helical" evidence="1">
    <location>
        <begin position="129"/>
        <end position="148"/>
    </location>
</feature>
<dbReference type="SUPFAM" id="SSF103473">
    <property type="entry name" value="MFS general substrate transporter"/>
    <property type="match status" value="1"/>
</dbReference>
<reference evidence="2" key="1">
    <citation type="submission" date="2020-11" db="EMBL/GenBank/DDBJ databases">
        <authorList>
            <person name="Tran Van P."/>
        </authorList>
    </citation>
    <scope>NUCLEOTIDE SEQUENCE</scope>
</reference>
<accession>A0A7R8ZDD8</accession>
<gene>
    <name evidence="2" type="ORF">TDIB3V08_LOCUS11514</name>
</gene>
<organism evidence="2">
    <name type="scientific">Timema douglasi</name>
    <name type="common">Walking stick</name>
    <dbReference type="NCBI Taxonomy" id="61478"/>
    <lineage>
        <taxon>Eukaryota</taxon>
        <taxon>Metazoa</taxon>
        <taxon>Ecdysozoa</taxon>
        <taxon>Arthropoda</taxon>
        <taxon>Hexapoda</taxon>
        <taxon>Insecta</taxon>
        <taxon>Pterygota</taxon>
        <taxon>Neoptera</taxon>
        <taxon>Polyneoptera</taxon>
        <taxon>Phasmatodea</taxon>
        <taxon>Timematodea</taxon>
        <taxon>Timematoidea</taxon>
        <taxon>Timematidae</taxon>
        <taxon>Timema</taxon>
    </lineage>
</organism>
<feature type="transmembrane region" description="Helical" evidence="1">
    <location>
        <begin position="100"/>
        <end position="123"/>
    </location>
</feature>
<sequence>MGVAAGSCIGLNFGQTSEIVLVLAFLFVCLTGGDIDELFAVANDDALKSMVTEEDKTFLLMHLEYILKCRIASVYKYSEDNNLESEKGNSSGGRESTGMAVCLTFMSGRAGVIIGSIMIGALVDTNCSIAFYVLAALALVCAVLACLLPSQNK</sequence>
<proteinExistence type="predicted"/>
<dbReference type="AlphaFoldDB" id="A0A7R8ZDD8"/>
<keyword evidence="1" id="KW-0812">Transmembrane</keyword>
<keyword evidence="1" id="KW-0472">Membrane</keyword>
<evidence type="ECO:0000313" key="2">
    <source>
        <dbReference type="EMBL" id="CAD7205362.1"/>
    </source>
</evidence>
<name>A0A7R8ZDD8_TIMDO</name>
<dbReference type="Gene3D" id="1.20.1250.20">
    <property type="entry name" value="MFS general substrate transporter like domains"/>
    <property type="match status" value="1"/>
</dbReference>